<evidence type="ECO:0000256" key="9">
    <source>
        <dbReference type="ARBA" id="ARBA00022989"/>
    </source>
</evidence>
<keyword evidence="6 13" id="KW-0547">Nucleotide-binding</keyword>
<keyword evidence="8 13" id="KW-0067">ATP-binding</keyword>
<dbReference type="RefSeq" id="WP_068220542.1">
    <property type="nucleotide sequence ID" value="NZ_CP139724.1"/>
</dbReference>
<dbReference type="SUPFAM" id="SSF46785">
    <property type="entry name" value="Winged helix' DNA-binding domain"/>
    <property type="match status" value="1"/>
</dbReference>
<sequence>MAQNTYKSNTFKSNQGKKPKTKRKLSFNLSMPFLKDKRVQLSVGFFLLLASVFIFLACFSYLFTGKADQSVVEAFFSDGETVQSLGREASNWMKLLGALTAHKLIFSWFGIGAFLIPPFLFILGYKIVWGKALMKLSRAFAATSFFLVWISLLMGSMIKGDDSVSEWSFYSGGLGYELSLFFDSLLGYGTILFLAFTLLVFVIFFFNITEILSLKKATVEPSVLKEDEAKKQQDSEPVNQPVESTSDESEEVDEEEEIDDSDWVVTVKNEESEPEESELEPELASAINLSTAPSTPNKVEEKKEDDGAIELEVEEPVNKPVAQEPAKEKEPAFEVEIKEASEKLVEQAGHYDPTLDLPKYQFPKVDLLNEYSTGRVQVTKEELQANKDKIVETLTNFKIGIASIKATIGPTVTLYEIVPEAGVKISKIKNLEDDIALSLAALGIRIIAPIPGKGTIGIEVPNTNKEMVSMRSVISTDKFMNSDMALPIALGKTITNDIFVTDLAKMPHLLMAGATGQGKSVGLNVILTSLLYKKHPSQLKFVLVDPKKVELTLFNKIERHYLAKLPDNEEPIITDTKKVIHTLNSLCIEMDQRYDLLKDAACRNLKEYNKKFMDRKLNPEKGHRYLPYIVLVIDELADLMMTAGKEVETPIARLAQLARAIGIHLVVATQRPSVNVITGIIKANFPARLSFRVTSKVDSRTILDAGGADQLIGQGDMLLSMGSDIIRIQCAFVDTPEVDEICEFIGNQKGYSDAYLLPEYVGEDEGGSRADVDLSERDALFDEAARLIVSHQQGSTSLIQRKLKLGYNRAGRLIDQLEAAGIVGPFEGSKAREVLVPDEYSLEQLLNNLDN</sequence>
<dbReference type="AlphaFoldDB" id="A0A150XBI1"/>
<feature type="transmembrane region" description="Helical" evidence="15">
    <location>
        <begin position="185"/>
        <end position="206"/>
    </location>
</feature>
<dbReference type="Pfam" id="PF13491">
    <property type="entry name" value="FtsK_4TM"/>
    <property type="match status" value="1"/>
</dbReference>
<evidence type="ECO:0000256" key="6">
    <source>
        <dbReference type="ARBA" id="ARBA00022741"/>
    </source>
</evidence>
<reference evidence="17 18" key="1">
    <citation type="submission" date="2016-01" db="EMBL/GenBank/DDBJ databases">
        <title>Genome sequencing of Roseivirga spongicola UST030701-084.</title>
        <authorList>
            <person name="Selvaratnam C."/>
            <person name="Thevarajoo S."/>
            <person name="Goh K.M."/>
            <person name="Ee R."/>
            <person name="Chan K.-G."/>
            <person name="Chong C.S."/>
        </authorList>
    </citation>
    <scope>NUCLEOTIDE SEQUENCE [LARGE SCALE GENOMIC DNA]</scope>
    <source>
        <strain evidence="17 18">UST030701-084</strain>
    </source>
</reference>
<keyword evidence="5 15" id="KW-0812">Transmembrane</keyword>
<dbReference type="Pfam" id="PF09397">
    <property type="entry name" value="FtsK_gamma"/>
    <property type="match status" value="1"/>
</dbReference>
<evidence type="ECO:0000256" key="1">
    <source>
        <dbReference type="ARBA" id="ARBA00004651"/>
    </source>
</evidence>
<dbReference type="GO" id="GO:0005524">
    <property type="term" value="F:ATP binding"/>
    <property type="evidence" value="ECO:0007669"/>
    <property type="project" value="UniProtKB-UniRule"/>
</dbReference>
<dbReference type="PANTHER" id="PTHR22683">
    <property type="entry name" value="SPORULATION PROTEIN RELATED"/>
    <property type="match status" value="1"/>
</dbReference>
<dbReference type="InterPro" id="IPR002543">
    <property type="entry name" value="FtsK_dom"/>
</dbReference>
<evidence type="ECO:0000256" key="15">
    <source>
        <dbReference type="SAM" id="Phobius"/>
    </source>
</evidence>
<feature type="compositionally biased region" description="Polar residues" evidence="14">
    <location>
        <begin position="1"/>
        <end position="14"/>
    </location>
</feature>
<keyword evidence="7" id="KW-0159">Chromosome partition</keyword>
<evidence type="ECO:0000259" key="16">
    <source>
        <dbReference type="PROSITE" id="PS50901"/>
    </source>
</evidence>
<accession>A0A150XBI1</accession>
<evidence type="ECO:0000256" key="11">
    <source>
        <dbReference type="ARBA" id="ARBA00023136"/>
    </source>
</evidence>
<feature type="compositionally biased region" description="Acidic residues" evidence="14">
    <location>
        <begin position="272"/>
        <end position="281"/>
    </location>
</feature>
<feature type="region of interest" description="Disordered" evidence="14">
    <location>
        <begin position="1"/>
        <end position="22"/>
    </location>
</feature>
<dbReference type="SUPFAM" id="SSF52540">
    <property type="entry name" value="P-loop containing nucleoside triphosphate hydrolases"/>
    <property type="match status" value="1"/>
</dbReference>
<feature type="compositionally biased region" description="Polar residues" evidence="14">
    <location>
        <begin position="287"/>
        <end position="297"/>
    </location>
</feature>
<dbReference type="PANTHER" id="PTHR22683:SF41">
    <property type="entry name" value="DNA TRANSLOCASE FTSK"/>
    <property type="match status" value="1"/>
</dbReference>
<feature type="transmembrane region" description="Helical" evidence="15">
    <location>
        <begin position="139"/>
        <end position="158"/>
    </location>
</feature>
<keyword evidence="4 17" id="KW-0132">Cell division</keyword>
<dbReference type="GO" id="GO:0007059">
    <property type="term" value="P:chromosome segregation"/>
    <property type="evidence" value="ECO:0007669"/>
    <property type="project" value="UniProtKB-KW"/>
</dbReference>
<dbReference type="Pfam" id="PF01580">
    <property type="entry name" value="FtsK_SpoIIIE"/>
    <property type="match status" value="1"/>
</dbReference>
<dbReference type="Proteomes" id="UP000075606">
    <property type="component" value="Unassembled WGS sequence"/>
</dbReference>
<evidence type="ECO:0000256" key="8">
    <source>
        <dbReference type="ARBA" id="ARBA00022840"/>
    </source>
</evidence>
<dbReference type="Pfam" id="PF17854">
    <property type="entry name" value="FtsK_alpha"/>
    <property type="match status" value="1"/>
</dbReference>
<evidence type="ECO:0000256" key="5">
    <source>
        <dbReference type="ARBA" id="ARBA00022692"/>
    </source>
</evidence>
<proteinExistence type="inferred from homology"/>
<evidence type="ECO:0000256" key="4">
    <source>
        <dbReference type="ARBA" id="ARBA00022618"/>
    </source>
</evidence>
<keyword evidence="9 15" id="KW-1133">Transmembrane helix</keyword>
<dbReference type="GO" id="GO:0003677">
    <property type="term" value="F:DNA binding"/>
    <property type="evidence" value="ECO:0007669"/>
    <property type="project" value="UniProtKB-KW"/>
</dbReference>
<dbReference type="STRING" id="333140.AWW68_09695"/>
<dbReference type="InterPro" id="IPR027417">
    <property type="entry name" value="P-loop_NTPase"/>
</dbReference>
<dbReference type="SMART" id="SM00843">
    <property type="entry name" value="Ftsk_gamma"/>
    <property type="match status" value="1"/>
</dbReference>
<evidence type="ECO:0000256" key="13">
    <source>
        <dbReference type="PROSITE-ProRule" id="PRU00289"/>
    </source>
</evidence>
<dbReference type="GO" id="GO:0051301">
    <property type="term" value="P:cell division"/>
    <property type="evidence" value="ECO:0007669"/>
    <property type="project" value="UniProtKB-KW"/>
</dbReference>
<evidence type="ECO:0000256" key="14">
    <source>
        <dbReference type="SAM" id="MobiDB-lite"/>
    </source>
</evidence>
<comment type="similarity">
    <text evidence="2">Belongs to the FtsK/SpoIIIE/SftA family.</text>
</comment>
<feature type="binding site" evidence="13">
    <location>
        <begin position="513"/>
        <end position="520"/>
    </location>
    <ligand>
        <name>ATP</name>
        <dbReference type="ChEBI" id="CHEBI:30616"/>
    </ligand>
</feature>
<dbReference type="Gene3D" id="3.40.50.300">
    <property type="entry name" value="P-loop containing nucleotide triphosphate hydrolases"/>
    <property type="match status" value="1"/>
</dbReference>
<dbReference type="PROSITE" id="PS50901">
    <property type="entry name" value="FTSK"/>
    <property type="match status" value="1"/>
</dbReference>
<comment type="caution">
    <text evidence="17">The sequence shown here is derived from an EMBL/GenBank/DDBJ whole genome shotgun (WGS) entry which is preliminary data.</text>
</comment>
<keyword evidence="12" id="KW-0131">Cell cycle</keyword>
<feature type="compositionally biased region" description="Acidic residues" evidence="14">
    <location>
        <begin position="245"/>
        <end position="262"/>
    </location>
</feature>
<evidence type="ECO:0000256" key="10">
    <source>
        <dbReference type="ARBA" id="ARBA00023125"/>
    </source>
</evidence>
<dbReference type="OrthoDB" id="9807790at2"/>
<organism evidence="17 18">
    <name type="scientific">Roseivirga spongicola</name>
    <dbReference type="NCBI Taxonomy" id="333140"/>
    <lineage>
        <taxon>Bacteria</taxon>
        <taxon>Pseudomonadati</taxon>
        <taxon>Bacteroidota</taxon>
        <taxon>Cytophagia</taxon>
        <taxon>Cytophagales</taxon>
        <taxon>Roseivirgaceae</taxon>
        <taxon>Roseivirga</taxon>
    </lineage>
</organism>
<evidence type="ECO:0000313" key="17">
    <source>
        <dbReference type="EMBL" id="KYG76081.1"/>
    </source>
</evidence>
<feature type="transmembrane region" description="Helical" evidence="15">
    <location>
        <begin position="105"/>
        <end position="127"/>
    </location>
</feature>
<evidence type="ECO:0000256" key="2">
    <source>
        <dbReference type="ARBA" id="ARBA00006474"/>
    </source>
</evidence>
<protein>
    <submittedName>
        <fullName evidence="17">Cell division protein FtsK</fullName>
    </submittedName>
</protein>
<dbReference type="InterPro" id="IPR041027">
    <property type="entry name" value="FtsK_alpha"/>
</dbReference>
<keyword evidence="10" id="KW-0238">DNA-binding</keyword>
<dbReference type="GO" id="GO:0005886">
    <property type="term" value="C:plasma membrane"/>
    <property type="evidence" value="ECO:0007669"/>
    <property type="project" value="UniProtKB-SubCell"/>
</dbReference>
<evidence type="ECO:0000313" key="18">
    <source>
        <dbReference type="Proteomes" id="UP000075606"/>
    </source>
</evidence>
<dbReference type="EMBL" id="LRPC01000012">
    <property type="protein sequence ID" value="KYG76081.1"/>
    <property type="molecule type" value="Genomic_DNA"/>
</dbReference>
<dbReference type="InterPro" id="IPR036390">
    <property type="entry name" value="WH_DNA-bd_sf"/>
</dbReference>
<comment type="subcellular location">
    <subcellularLocation>
        <location evidence="1">Cell membrane</location>
        <topology evidence="1">Multi-pass membrane protein</topology>
    </subcellularLocation>
</comment>
<evidence type="ECO:0000256" key="12">
    <source>
        <dbReference type="ARBA" id="ARBA00023306"/>
    </source>
</evidence>
<keyword evidence="11 15" id="KW-0472">Membrane</keyword>
<feature type="domain" description="FtsK" evidence="16">
    <location>
        <begin position="495"/>
        <end position="700"/>
    </location>
</feature>
<feature type="region of interest" description="Disordered" evidence="14">
    <location>
        <begin position="226"/>
        <end position="305"/>
    </location>
</feature>
<dbReference type="InterPro" id="IPR018541">
    <property type="entry name" value="Ftsk_gamma"/>
</dbReference>
<keyword evidence="3" id="KW-1003">Cell membrane</keyword>
<dbReference type="Gene3D" id="1.10.10.10">
    <property type="entry name" value="Winged helix-like DNA-binding domain superfamily/Winged helix DNA-binding domain"/>
    <property type="match status" value="1"/>
</dbReference>
<evidence type="ECO:0000256" key="3">
    <source>
        <dbReference type="ARBA" id="ARBA00022475"/>
    </source>
</evidence>
<dbReference type="InterPro" id="IPR050206">
    <property type="entry name" value="FtsK/SpoIIIE/SftA"/>
</dbReference>
<dbReference type="Gene3D" id="3.30.980.40">
    <property type="match status" value="1"/>
</dbReference>
<dbReference type="InterPro" id="IPR025199">
    <property type="entry name" value="FtsK_4TM"/>
</dbReference>
<dbReference type="InterPro" id="IPR036388">
    <property type="entry name" value="WH-like_DNA-bd_sf"/>
</dbReference>
<keyword evidence="18" id="KW-1185">Reference proteome</keyword>
<name>A0A150XBI1_9BACT</name>
<feature type="transmembrane region" description="Helical" evidence="15">
    <location>
        <begin position="41"/>
        <end position="63"/>
    </location>
</feature>
<gene>
    <name evidence="17" type="ORF">AWW68_09695</name>
</gene>
<evidence type="ECO:0000256" key="7">
    <source>
        <dbReference type="ARBA" id="ARBA00022829"/>
    </source>
</evidence>